<proteinExistence type="predicted"/>
<accession>A0A9X0D914</accession>
<dbReference type="AlphaFoldDB" id="A0A9X0D914"/>
<comment type="caution">
    <text evidence="2">The sequence shown here is derived from an EMBL/GenBank/DDBJ whole genome shotgun (WGS) entry which is preliminary data.</text>
</comment>
<feature type="compositionally biased region" description="Basic residues" evidence="1">
    <location>
        <begin position="20"/>
        <end position="32"/>
    </location>
</feature>
<name>A0A9X0D914_9CNID</name>
<dbReference type="Proteomes" id="UP001163046">
    <property type="component" value="Unassembled WGS sequence"/>
</dbReference>
<evidence type="ECO:0000256" key="1">
    <source>
        <dbReference type="SAM" id="MobiDB-lite"/>
    </source>
</evidence>
<keyword evidence="3" id="KW-1185">Reference proteome</keyword>
<reference evidence="2" key="1">
    <citation type="submission" date="2023-01" db="EMBL/GenBank/DDBJ databases">
        <title>Genome assembly of the deep-sea coral Lophelia pertusa.</title>
        <authorList>
            <person name="Herrera S."/>
            <person name="Cordes E."/>
        </authorList>
    </citation>
    <scope>NUCLEOTIDE SEQUENCE</scope>
    <source>
        <strain evidence="2">USNM1676648</strain>
        <tissue evidence="2">Polyp</tissue>
    </source>
</reference>
<protein>
    <submittedName>
        <fullName evidence="2">Uncharacterized protein</fullName>
    </submittedName>
</protein>
<evidence type="ECO:0000313" key="2">
    <source>
        <dbReference type="EMBL" id="KAJ7390073.1"/>
    </source>
</evidence>
<feature type="compositionally biased region" description="Basic and acidic residues" evidence="1">
    <location>
        <begin position="10"/>
        <end position="19"/>
    </location>
</feature>
<feature type="region of interest" description="Disordered" evidence="1">
    <location>
        <begin position="1"/>
        <end position="57"/>
    </location>
</feature>
<gene>
    <name evidence="2" type="ORF">OS493_027598</name>
</gene>
<dbReference type="EMBL" id="MU825421">
    <property type="protein sequence ID" value="KAJ7390073.1"/>
    <property type="molecule type" value="Genomic_DNA"/>
</dbReference>
<evidence type="ECO:0000313" key="3">
    <source>
        <dbReference type="Proteomes" id="UP001163046"/>
    </source>
</evidence>
<sequence>MFAHAKRSGINRDVKEKNKTFKRSPKRNKRSSGRNDGGFHHGSGWSCVPWSESDEGC</sequence>
<organism evidence="2 3">
    <name type="scientific">Desmophyllum pertusum</name>
    <dbReference type="NCBI Taxonomy" id="174260"/>
    <lineage>
        <taxon>Eukaryota</taxon>
        <taxon>Metazoa</taxon>
        <taxon>Cnidaria</taxon>
        <taxon>Anthozoa</taxon>
        <taxon>Hexacorallia</taxon>
        <taxon>Scleractinia</taxon>
        <taxon>Caryophylliina</taxon>
        <taxon>Caryophylliidae</taxon>
        <taxon>Desmophyllum</taxon>
    </lineage>
</organism>